<keyword evidence="2" id="KW-0963">Cytoplasm</keyword>
<name>A0A6S7JDE0_PARCT</name>
<dbReference type="PROSITE" id="PS50837">
    <property type="entry name" value="NACHT"/>
    <property type="match status" value="1"/>
</dbReference>
<dbReference type="InterPro" id="IPR027417">
    <property type="entry name" value="P-loop_NTPase"/>
</dbReference>
<dbReference type="SUPFAM" id="SSF52540">
    <property type="entry name" value="P-loop containing nucleoside triphosphate hydrolases"/>
    <property type="match status" value="1"/>
</dbReference>
<proteinExistence type="predicted"/>
<keyword evidence="3" id="KW-0677">Repeat</keyword>
<dbReference type="InterPro" id="IPR007111">
    <property type="entry name" value="NACHT_NTPase"/>
</dbReference>
<reference evidence="4" key="1">
    <citation type="submission" date="2020-04" db="EMBL/GenBank/DDBJ databases">
        <authorList>
            <person name="Alioto T."/>
            <person name="Alioto T."/>
            <person name="Gomez Garrido J."/>
        </authorList>
    </citation>
    <scope>NUCLEOTIDE SEQUENCE</scope>
    <source>
        <strain evidence="4">A484AB</strain>
    </source>
</reference>
<evidence type="ECO:0000313" key="4">
    <source>
        <dbReference type="EMBL" id="CAB4030325.1"/>
    </source>
</evidence>
<sequence length="974" mass="112142">GSPILFGEKRIFPECINYLHVLKITTNFNSKATLQCNPDKTLASDLSRRKYIETQCLLKYAQEFYPSLPLHNLFMINFGLVLLLNIIYAYSVKDRVEIFADPPTNGSEEESRPLLGISRAASDPKACRNPVPLVVFATFLLTSSNFPIQYDCPWPKQVTGTSRGNFTQNQSMNFSTVDCTYLIGSNKEKLAAAVVTIDLFFGAVAFMELAYLLWSTWKDRNLFIDLEFCCVYLLRKRKRIRKLMKKIRENISDEIFYLHDDFGEKRLSRRKLEEMYVNVIIQEGRESTCTRRFKDRHETYEVHFKAPADSTTLTKMADLFKPTAACNKRPRTILVVGRPGIGKTLLTKKLLYQWQQQIPKFWHNKIVILIRFRDFNKGQTSLRDMLSNSDVLTDMSLADLNYIYEYVCLIPSDVILIFDGLDELNVNNEFLADEKPVKSPNQVSHIFLIFKQLVKRKLLPGVTLLTTSRPTAEHIYQKLKFDREIEILGFHEEQIKDYVEKFCRHDIQKSADIWNLIKQSPELLSLCYIPVNSYIVCLTLKESIEVTGLSNVPTTITELYKRAIKILLFRHHLGYKDKPTPKNYIIGKLPEPLGNDLNKLKGIARNGMIDDRLIFEFENDDESASELSDCGLFNKLEDKRLDIFCFIHLTIQEFLAALHVVDDIENVESFLSEHIKNPKWHLVIQFVAGLIGDKMRELKAQRNELQSISSLGEQSHQNLQITKEQKSLIRTKKPSIAYARVTKATRQVNEKYGLHSIIMNSRGFNIKEKYTYNINIPPTSSFPHLPTSKLAYLRVECTFYKFTNGLLKSHIKMFRKLNSRANGLNNVHFAKALFLRYLPYMPSIFSNSPGLSYLLIIVFNYTALRRRVSLGDSARHFSFLSLFQGGLSLPRPKIYAVTICSTTILTNLEGYVEVVDRACPHNTNNIAGKKLKIPHTCDSDKGTTANDHIFAVLEEYAWPRPTLCQLSYAVRTVR</sequence>
<dbReference type="Proteomes" id="UP001152795">
    <property type="component" value="Unassembled WGS sequence"/>
</dbReference>
<organism evidence="4 5">
    <name type="scientific">Paramuricea clavata</name>
    <name type="common">Red gorgonian</name>
    <name type="synonym">Violescent sea-whip</name>
    <dbReference type="NCBI Taxonomy" id="317549"/>
    <lineage>
        <taxon>Eukaryota</taxon>
        <taxon>Metazoa</taxon>
        <taxon>Cnidaria</taxon>
        <taxon>Anthozoa</taxon>
        <taxon>Octocorallia</taxon>
        <taxon>Malacalcyonacea</taxon>
        <taxon>Plexauridae</taxon>
        <taxon>Paramuricea</taxon>
    </lineage>
</organism>
<dbReference type="InterPro" id="IPR003593">
    <property type="entry name" value="AAA+_ATPase"/>
</dbReference>
<evidence type="ECO:0000256" key="1">
    <source>
        <dbReference type="ARBA" id="ARBA00004496"/>
    </source>
</evidence>
<dbReference type="Pfam" id="PF05729">
    <property type="entry name" value="NACHT"/>
    <property type="match status" value="1"/>
</dbReference>
<evidence type="ECO:0000313" key="5">
    <source>
        <dbReference type="Proteomes" id="UP001152795"/>
    </source>
</evidence>
<gene>
    <name evidence="4" type="ORF">PACLA_8A005179</name>
</gene>
<comment type="caution">
    <text evidence="4">The sequence shown here is derived from an EMBL/GenBank/DDBJ whole genome shotgun (WGS) entry which is preliminary data.</text>
</comment>
<dbReference type="EMBL" id="CACRXK020016782">
    <property type="protein sequence ID" value="CAB4030325.1"/>
    <property type="molecule type" value="Genomic_DNA"/>
</dbReference>
<dbReference type="Gene3D" id="3.40.50.300">
    <property type="entry name" value="P-loop containing nucleotide triphosphate hydrolases"/>
    <property type="match status" value="1"/>
</dbReference>
<dbReference type="GO" id="GO:0005737">
    <property type="term" value="C:cytoplasm"/>
    <property type="evidence" value="ECO:0007669"/>
    <property type="project" value="UniProtKB-SubCell"/>
</dbReference>
<dbReference type="SMART" id="SM00382">
    <property type="entry name" value="AAA"/>
    <property type="match status" value="1"/>
</dbReference>
<dbReference type="InterPro" id="IPR050637">
    <property type="entry name" value="NLRP_innate_immun_reg"/>
</dbReference>
<dbReference type="AlphaFoldDB" id="A0A6S7JDE0"/>
<accession>A0A6S7JDE0</accession>
<dbReference type="PANTHER" id="PTHR45690">
    <property type="entry name" value="NACHT, LRR AND PYD DOMAINS-CONTAINING PROTEIN 12"/>
    <property type="match status" value="1"/>
</dbReference>
<dbReference type="OrthoDB" id="5989295at2759"/>
<dbReference type="PANTHER" id="PTHR45690:SF19">
    <property type="entry name" value="NACHT, LRR AND PYD DOMAINS-CONTAINING PROTEIN 3"/>
    <property type="match status" value="1"/>
</dbReference>
<evidence type="ECO:0000256" key="2">
    <source>
        <dbReference type="ARBA" id="ARBA00022490"/>
    </source>
</evidence>
<feature type="non-terminal residue" evidence="4">
    <location>
        <position position="1"/>
    </location>
</feature>
<feature type="non-terminal residue" evidence="4">
    <location>
        <position position="974"/>
    </location>
</feature>
<evidence type="ECO:0000256" key="3">
    <source>
        <dbReference type="ARBA" id="ARBA00022737"/>
    </source>
</evidence>
<comment type="subcellular location">
    <subcellularLocation>
        <location evidence="1">Cytoplasm</location>
    </subcellularLocation>
</comment>
<keyword evidence="5" id="KW-1185">Reference proteome</keyword>
<protein>
    <submittedName>
        <fullName evidence="4">Uncharacterized protein</fullName>
    </submittedName>
</protein>